<sequence>MFAPAPLKSDLVPSFATIVWKACKELLYFTASPEVIIILLRTVSMGYEAKPAPIVIPHPKRKLAKKLSC</sequence>
<evidence type="ECO:0000313" key="2">
    <source>
        <dbReference type="Proteomes" id="UP000075243"/>
    </source>
</evidence>
<evidence type="ECO:0000313" key="1">
    <source>
        <dbReference type="EMBL" id="KYP58812.1"/>
    </source>
</evidence>
<protein>
    <submittedName>
        <fullName evidence="1">Uncharacterized protein</fullName>
    </submittedName>
</protein>
<keyword evidence="2" id="KW-1185">Reference proteome</keyword>
<dbReference type="Gramene" id="C.cajan_13811.t">
    <property type="protein sequence ID" value="C.cajan_13811.t.cds1"/>
    <property type="gene ID" value="C.cajan_13811"/>
</dbReference>
<proteinExistence type="predicted"/>
<reference evidence="1 2" key="1">
    <citation type="journal article" date="2012" name="Nat. Biotechnol.">
        <title>Draft genome sequence of pigeonpea (Cajanus cajan), an orphan legume crop of resource-poor farmers.</title>
        <authorList>
            <person name="Varshney R.K."/>
            <person name="Chen W."/>
            <person name="Li Y."/>
            <person name="Bharti A.K."/>
            <person name="Saxena R.K."/>
            <person name="Schlueter J.A."/>
            <person name="Donoghue M.T."/>
            <person name="Azam S."/>
            <person name="Fan G."/>
            <person name="Whaley A.M."/>
            <person name="Farmer A.D."/>
            <person name="Sheridan J."/>
            <person name="Iwata A."/>
            <person name="Tuteja R."/>
            <person name="Penmetsa R.V."/>
            <person name="Wu W."/>
            <person name="Upadhyaya H.D."/>
            <person name="Yang S.P."/>
            <person name="Shah T."/>
            <person name="Saxena K.B."/>
            <person name="Michael T."/>
            <person name="McCombie W.R."/>
            <person name="Yang B."/>
            <person name="Zhang G."/>
            <person name="Yang H."/>
            <person name="Wang J."/>
            <person name="Spillane C."/>
            <person name="Cook D.R."/>
            <person name="May G.D."/>
            <person name="Xu X."/>
            <person name="Jackson S.A."/>
        </authorList>
    </citation>
    <scope>NUCLEOTIDE SEQUENCE [LARGE SCALE GENOMIC DNA]</scope>
    <source>
        <strain evidence="2">cv. Asha</strain>
    </source>
</reference>
<gene>
    <name evidence="1" type="ORF">KK1_014234</name>
</gene>
<organism evidence="1 2">
    <name type="scientific">Cajanus cajan</name>
    <name type="common">Pigeon pea</name>
    <name type="synonym">Cajanus indicus</name>
    <dbReference type="NCBI Taxonomy" id="3821"/>
    <lineage>
        <taxon>Eukaryota</taxon>
        <taxon>Viridiplantae</taxon>
        <taxon>Streptophyta</taxon>
        <taxon>Embryophyta</taxon>
        <taxon>Tracheophyta</taxon>
        <taxon>Spermatophyta</taxon>
        <taxon>Magnoliopsida</taxon>
        <taxon>eudicotyledons</taxon>
        <taxon>Gunneridae</taxon>
        <taxon>Pentapetalae</taxon>
        <taxon>rosids</taxon>
        <taxon>fabids</taxon>
        <taxon>Fabales</taxon>
        <taxon>Fabaceae</taxon>
        <taxon>Papilionoideae</taxon>
        <taxon>50 kb inversion clade</taxon>
        <taxon>NPAAA clade</taxon>
        <taxon>indigoferoid/millettioid clade</taxon>
        <taxon>Phaseoleae</taxon>
        <taxon>Cajanus</taxon>
    </lineage>
</organism>
<dbReference type="Proteomes" id="UP000075243">
    <property type="component" value="Chromosome 10"/>
</dbReference>
<accession>A0A151SVN0</accession>
<dbReference type="EMBL" id="CM003612">
    <property type="protein sequence ID" value="KYP58812.1"/>
    <property type="molecule type" value="Genomic_DNA"/>
</dbReference>
<name>A0A151SVN0_CAJCA</name>
<dbReference type="AlphaFoldDB" id="A0A151SVN0"/>